<keyword evidence="1 8" id="KW-0732">Signal</keyword>
<dbReference type="Proteomes" id="UP001171902">
    <property type="component" value="Unassembled WGS sequence"/>
</dbReference>
<dbReference type="InterPro" id="IPR017853">
    <property type="entry name" value="GH"/>
</dbReference>
<dbReference type="InterPro" id="IPR050386">
    <property type="entry name" value="Glycosyl_hydrolase_5"/>
</dbReference>
<evidence type="ECO:0000259" key="9">
    <source>
        <dbReference type="Pfam" id="PF00150"/>
    </source>
</evidence>
<dbReference type="Pfam" id="PF18448">
    <property type="entry name" value="CBM46"/>
    <property type="match status" value="1"/>
</dbReference>
<proteinExistence type="inferred from homology"/>
<evidence type="ECO:0000313" key="13">
    <source>
        <dbReference type="EMBL" id="MDN3242349.1"/>
    </source>
</evidence>
<feature type="domain" description="Glycoside hydrolase family 5" evidence="9">
    <location>
        <begin position="58"/>
        <end position="338"/>
    </location>
</feature>
<dbReference type="Pfam" id="PF03442">
    <property type="entry name" value="CBM_X2"/>
    <property type="match status" value="1"/>
</dbReference>
<keyword evidence="6" id="KW-0624">Polysaccharide degradation</keyword>
<feature type="chain" id="PRO_5045032429" evidence="8">
    <location>
        <begin position="23"/>
        <end position="563"/>
    </location>
</feature>
<dbReference type="Gene3D" id="3.20.20.80">
    <property type="entry name" value="Glycosidases"/>
    <property type="match status" value="1"/>
</dbReference>
<dbReference type="EMBL" id="JAUEMJ010000005">
    <property type="protein sequence ID" value="MDN3241562.1"/>
    <property type="molecule type" value="Genomic_DNA"/>
</dbReference>
<evidence type="ECO:0000259" key="11">
    <source>
        <dbReference type="Pfam" id="PF18448"/>
    </source>
</evidence>
<sequence>MRLLLAAPIALSMLAVPAASQAQDAEPQTAEEIVAAMQPGWNLGNSFDAMCCSPGADETAWGNPRVDDTFFDDIAAEGFNSVRIPVSWGNHTGPAPDYTIDPAVMARVKQAVDRALAADLYVMINTHHDSWQWITKLADPEQHDQVKAQFDATWVQIADTFEDYPQELAFEPLNEVGFDEALTPGNDLDHELMAELNSSFHAIVRGSGGGNADRLLVLETLHTSADQVHLDALAAEIEALDDPMLAATTHNYSFWPFSVNVAGYPSYNEEVQDMLEATFQAHVDTFTSKGIPVIIGEYSLLDNYDRKVERGEVLKFFEHFGYLARTSGITTMWWDNGTHFDRFKREWRDQEQFDYISTAWTTRSGTAASDLLFVDASDKITDKSITLNLNGLEFDRVKFGTTTLKAGKDYSLSGTTLTIKAKVLKRILGDREVGSSAQLKIFFSEGMPWKLNVINSEDPSVEDATGTNASLTIPTAFNGDQMSTMESVYADGSGAGYHNWATFPEFWDDFRPDYENGTILLTKRYLDSLKDGEQVFLTLHFWSGQTIEYTVVRNGETVTGAVA</sequence>
<protein>
    <submittedName>
        <fullName evidence="13">Cellulase family glycosylhydrolase</fullName>
    </submittedName>
</protein>
<keyword evidence="5 7" id="KW-0326">Glycosidase</keyword>
<organism evidence="13 14">
    <name type="scientific">Glycomyces tritici</name>
    <dbReference type="NCBI Taxonomy" id="2665176"/>
    <lineage>
        <taxon>Bacteria</taxon>
        <taxon>Bacillati</taxon>
        <taxon>Actinomycetota</taxon>
        <taxon>Actinomycetes</taxon>
        <taxon>Glycomycetales</taxon>
        <taxon>Glycomycetaceae</taxon>
        <taxon>Glycomyces</taxon>
    </lineage>
</organism>
<dbReference type="PANTHER" id="PTHR31297:SF17">
    <property type="entry name" value="ENDOGLUCANASE"/>
    <property type="match status" value="1"/>
</dbReference>
<reference evidence="13" key="1">
    <citation type="submission" date="2023-06" db="EMBL/GenBank/DDBJ databases">
        <title>Gycomyces niveus sp.nov., a novel actinomycete isolated from soil in Shouguang.</title>
        <authorList>
            <person name="Yang X."/>
            <person name="Zhao J."/>
        </authorList>
    </citation>
    <scope>NUCLEOTIDE SEQUENCE</scope>
    <source>
        <strain evidence="13">NEAU C2</strain>
    </source>
</reference>
<dbReference type="PANTHER" id="PTHR31297">
    <property type="entry name" value="GLUCAN ENDO-1,6-BETA-GLUCOSIDASE B"/>
    <property type="match status" value="1"/>
</dbReference>
<evidence type="ECO:0000313" key="12">
    <source>
        <dbReference type="EMBL" id="MDN3241562.1"/>
    </source>
</evidence>
<keyword evidence="2 7" id="KW-0378">Hydrolase</keyword>
<evidence type="ECO:0000256" key="6">
    <source>
        <dbReference type="ARBA" id="ARBA00023326"/>
    </source>
</evidence>
<feature type="signal peptide" evidence="8">
    <location>
        <begin position="1"/>
        <end position="22"/>
    </location>
</feature>
<dbReference type="InterPro" id="IPR014756">
    <property type="entry name" value="Ig_E-set"/>
</dbReference>
<evidence type="ECO:0000256" key="8">
    <source>
        <dbReference type="SAM" id="SignalP"/>
    </source>
</evidence>
<dbReference type="InterPro" id="IPR001547">
    <property type="entry name" value="Glyco_hydro_5"/>
</dbReference>
<feature type="domain" description="Carbohydrate binding X2" evidence="10">
    <location>
        <begin position="371"/>
        <end position="453"/>
    </location>
</feature>
<comment type="similarity">
    <text evidence="7">Belongs to the glycosyl hydrolase 5 (cellulase A) family.</text>
</comment>
<keyword evidence="4" id="KW-0119">Carbohydrate metabolism</keyword>
<evidence type="ECO:0000256" key="7">
    <source>
        <dbReference type="RuleBase" id="RU361153"/>
    </source>
</evidence>
<dbReference type="PIRSF" id="PIRSF001043">
    <property type="entry name" value="Endoglucanase_B"/>
    <property type="match status" value="1"/>
</dbReference>
<dbReference type="Gene3D" id="2.60.40.10">
    <property type="entry name" value="Immunoglobulins"/>
    <property type="match status" value="1"/>
</dbReference>
<dbReference type="EMBL" id="JAUEMJ010000007">
    <property type="protein sequence ID" value="MDN3242349.1"/>
    <property type="molecule type" value="Genomic_DNA"/>
</dbReference>
<evidence type="ECO:0000256" key="4">
    <source>
        <dbReference type="ARBA" id="ARBA00023277"/>
    </source>
</evidence>
<dbReference type="SUPFAM" id="SSF51445">
    <property type="entry name" value="(Trans)glycosidases"/>
    <property type="match status" value="1"/>
</dbReference>
<evidence type="ECO:0000256" key="3">
    <source>
        <dbReference type="ARBA" id="ARBA00023001"/>
    </source>
</evidence>
<dbReference type="Pfam" id="PF00150">
    <property type="entry name" value="Cellulase"/>
    <property type="match status" value="1"/>
</dbReference>
<dbReference type="InterPro" id="IPR016282">
    <property type="entry name" value="Glyco_hydro_5_endoGlcnase_B"/>
</dbReference>
<evidence type="ECO:0000313" key="14">
    <source>
        <dbReference type="Proteomes" id="UP001171902"/>
    </source>
</evidence>
<evidence type="ECO:0000256" key="2">
    <source>
        <dbReference type="ARBA" id="ARBA00022801"/>
    </source>
</evidence>
<evidence type="ECO:0000256" key="5">
    <source>
        <dbReference type="ARBA" id="ARBA00023295"/>
    </source>
</evidence>
<dbReference type="InterPro" id="IPR005102">
    <property type="entry name" value="Carbo-bd_X2"/>
</dbReference>
<dbReference type="InterPro" id="IPR040946">
    <property type="entry name" value="CBM46"/>
</dbReference>
<keyword evidence="14" id="KW-1185">Reference proteome</keyword>
<evidence type="ECO:0000256" key="1">
    <source>
        <dbReference type="ARBA" id="ARBA00022729"/>
    </source>
</evidence>
<keyword evidence="3" id="KW-0136">Cellulose degradation</keyword>
<feature type="domain" description="Endoglucanase B carbohydrate binding" evidence="11">
    <location>
        <begin position="458"/>
        <end position="560"/>
    </location>
</feature>
<accession>A0ABT7YUN1</accession>
<gene>
    <name evidence="12" type="ORF">QWI33_17695</name>
    <name evidence="13" type="ORF">QWI33_21695</name>
</gene>
<dbReference type="InterPro" id="IPR013783">
    <property type="entry name" value="Ig-like_fold"/>
</dbReference>
<dbReference type="SUPFAM" id="SSF81296">
    <property type="entry name" value="E set domains"/>
    <property type="match status" value="1"/>
</dbReference>
<evidence type="ECO:0000259" key="10">
    <source>
        <dbReference type="Pfam" id="PF03442"/>
    </source>
</evidence>
<dbReference type="RefSeq" id="WP_289958470.1">
    <property type="nucleotide sequence ID" value="NZ_JAUEMJ010000005.1"/>
</dbReference>
<comment type="caution">
    <text evidence="13">The sequence shown here is derived from an EMBL/GenBank/DDBJ whole genome shotgun (WGS) entry which is preliminary data.</text>
</comment>
<name>A0ABT7YUN1_9ACTN</name>